<dbReference type="PANTHER" id="PTHR30085">
    <property type="entry name" value="AMINO ACID ABC TRANSPORTER PERMEASE"/>
    <property type="match status" value="1"/>
</dbReference>
<evidence type="ECO:0000313" key="6">
    <source>
        <dbReference type="EMBL" id="SJZ33333.1"/>
    </source>
</evidence>
<dbReference type="Pfam" id="PF00497">
    <property type="entry name" value="SBP_bac_3"/>
    <property type="match status" value="1"/>
</dbReference>
<evidence type="ECO:0000256" key="3">
    <source>
        <dbReference type="ARBA" id="ARBA00022729"/>
    </source>
</evidence>
<gene>
    <name evidence="6" type="ORF">SAMN02745126_00433</name>
</gene>
<dbReference type="PANTHER" id="PTHR30085:SF7">
    <property type="entry name" value="AMINO-ACID ABC TRANSPORTER-BINDING PROTEIN YHDW-RELATED"/>
    <property type="match status" value="1"/>
</dbReference>
<sequence length="343" mass="36784">MHKASVAAAVGAVALFASGSAWAGKDLDSIKARGNLICGVPTGIAGFASADSQGKWTGLDVDVCRAVSAAIFGDSEKVKYVPLTSQQRFTALQSGEVDILSNNTTATLQRDTALGLDFTAITYYDGQGFLVPKKLGVKSAKELNGATVCVAPGTTTELNLADYFRANKMTFKPVVIEKVEEIRAAFFSGRCDVYTTDSSGLYATRAANVPAPATADDYVVLPEIISKEPLAPAVRHGDQQFADIVRWTQYAMLEAEEYGISSKTVDDMLKSDNPTIKRILGVTPGMGKALGVEDKWVYNIVKQVGNYGESFERNVGMGSVLKIDRGLNKLWTQGGLQYAEPIR</sequence>
<dbReference type="EMBL" id="FUWJ01000001">
    <property type="protein sequence ID" value="SJZ33333.1"/>
    <property type="molecule type" value="Genomic_DNA"/>
</dbReference>
<evidence type="ECO:0000259" key="5">
    <source>
        <dbReference type="SMART" id="SM00062"/>
    </source>
</evidence>
<dbReference type="OrthoDB" id="9777941at2"/>
<feature type="chain" id="PRO_5013363844" evidence="4">
    <location>
        <begin position="24"/>
        <end position="343"/>
    </location>
</feature>
<keyword evidence="2" id="KW-0813">Transport</keyword>
<keyword evidence="3 4" id="KW-0732">Signal</keyword>
<dbReference type="Proteomes" id="UP000190092">
    <property type="component" value="Unassembled WGS sequence"/>
</dbReference>
<dbReference type="AlphaFoldDB" id="A0A1T4JT61"/>
<feature type="domain" description="Solute-binding protein family 3/N-terminal" evidence="5">
    <location>
        <begin position="35"/>
        <end position="268"/>
    </location>
</feature>
<dbReference type="STRING" id="225324.SAMN02745126_00433"/>
<name>A0A1T4JT61_9HYPH</name>
<dbReference type="Gene3D" id="3.40.190.10">
    <property type="entry name" value="Periplasmic binding protein-like II"/>
    <property type="match status" value="2"/>
</dbReference>
<keyword evidence="7" id="KW-1185">Reference proteome</keyword>
<dbReference type="CDD" id="cd13692">
    <property type="entry name" value="PBP2_BztA"/>
    <property type="match status" value="1"/>
</dbReference>
<proteinExistence type="inferred from homology"/>
<evidence type="ECO:0000313" key="7">
    <source>
        <dbReference type="Proteomes" id="UP000190092"/>
    </source>
</evidence>
<evidence type="ECO:0000256" key="4">
    <source>
        <dbReference type="SAM" id="SignalP"/>
    </source>
</evidence>
<protein>
    <submittedName>
        <fullName evidence="6">General L-amino acid transport system substrate-binding protein</fullName>
    </submittedName>
</protein>
<reference evidence="7" key="1">
    <citation type="submission" date="2017-02" db="EMBL/GenBank/DDBJ databases">
        <authorList>
            <person name="Varghese N."/>
            <person name="Submissions S."/>
        </authorList>
    </citation>
    <scope>NUCLEOTIDE SEQUENCE [LARGE SCALE GENOMIC DNA]</scope>
    <source>
        <strain evidence="7">ATCC 27094</strain>
    </source>
</reference>
<dbReference type="SMART" id="SM00062">
    <property type="entry name" value="PBPb"/>
    <property type="match status" value="1"/>
</dbReference>
<dbReference type="GO" id="GO:0006865">
    <property type="term" value="P:amino acid transport"/>
    <property type="evidence" value="ECO:0007669"/>
    <property type="project" value="TreeGrafter"/>
</dbReference>
<evidence type="ECO:0000256" key="2">
    <source>
        <dbReference type="ARBA" id="ARBA00022448"/>
    </source>
</evidence>
<dbReference type="InterPro" id="IPR001638">
    <property type="entry name" value="Solute-binding_3/MltF_N"/>
</dbReference>
<evidence type="ECO:0000256" key="1">
    <source>
        <dbReference type="ARBA" id="ARBA00010333"/>
    </source>
</evidence>
<dbReference type="SUPFAM" id="SSF53850">
    <property type="entry name" value="Periplasmic binding protein-like II"/>
    <property type="match status" value="1"/>
</dbReference>
<dbReference type="RefSeq" id="WP_085932170.1">
    <property type="nucleotide sequence ID" value="NZ_FUWJ01000001.1"/>
</dbReference>
<organism evidence="6 7">
    <name type="scientific">Enhydrobacter aerosaccus</name>
    <dbReference type="NCBI Taxonomy" id="225324"/>
    <lineage>
        <taxon>Bacteria</taxon>
        <taxon>Pseudomonadati</taxon>
        <taxon>Pseudomonadota</taxon>
        <taxon>Alphaproteobacteria</taxon>
        <taxon>Hyphomicrobiales</taxon>
        <taxon>Enhydrobacter</taxon>
    </lineage>
</organism>
<accession>A0A1T4JT61</accession>
<feature type="signal peptide" evidence="4">
    <location>
        <begin position="1"/>
        <end position="23"/>
    </location>
</feature>
<dbReference type="InterPro" id="IPR051455">
    <property type="entry name" value="Bact_solute-bind_prot3"/>
</dbReference>
<comment type="similarity">
    <text evidence="1">Belongs to the bacterial solute-binding protein 3 family.</text>
</comment>